<dbReference type="Proteomes" id="UP001209540">
    <property type="component" value="Unassembled WGS sequence"/>
</dbReference>
<protein>
    <submittedName>
        <fullName evidence="1">Uncharacterized protein</fullName>
    </submittedName>
</protein>
<comment type="caution">
    <text evidence="1">The sequence shown here is derived from an EMBL/GenBank/DDBJ whole genome shotgun (WGS) entry which is preliminary data.</text>
</comment>
<proteinExistence type="predicted"/>
<gene>
    <name evidence="1" type="ORF">BDA99DRAFT_606661</name>
</gene>
<reference evidence="1" key="2">
    <citation type="submission" date="2023-02" db="EMBL/GenBank/DDBJ databases">
        <authorList>
            <consortium name="DOE Joint Genome Institute"/>
            <person name="Mondo S.J."/>
            <person name="Chang Y."/>
            <person name="Wang Y."/>
            <person name="Ahrendt S."/>
            <person name="Andreopoulos W."/>
            <person name="Barry K."/>
            <person name="Beard J."/>
            <person name="Benny G.L."/>
            <person name="Blankenship S."/>
            <person name="Bonito G."/>
            <person name="Cuomo C."/>
            <person name="Desiro A."/>
            <person name="Gervers K.A."/>
            <person name="Hundley H."/>
            <person name="Kuo A."/>
            <person name="LaButti K."/>
            <person name="Lang B.F."/>
            <person name="Lipzen A."/>
            <person name="O'Donnell K."/>
            <person name="Pangilinan J."/>
            <person name="Reynolds N."/>
            <person name="Sandor L."/>
            <person name="Smith M.W."/>
            <person name="Tsang A."/>
            <person name="Grigoriev I.V."/>
            <person name="Stajich J.E."/>
            <person name="Spatafora J.W."/>
        </authorList>
    </citation>
    <scope>NUCLEOTIDE SEQUENCE</scope>
    <source>
        <strain evidence="1">RSA 2281</strain>
    </source>
</reference>
<evidence type="ECO:0000313" key="1">
    <source>
        <dbReference type="EMBL" id="KAI9256476.1"/>
    </source>
</evidence>
<name>A0AAD5PBK6_9FUNG</name>
<evidence type="ECO:0000313" key="2">
    <source>
        <dbReference type="Proteomes" id="UP001209540"/>
    </source>
</evidence>
<reference evidence="1" key="1">
    <citation type="journal article" date="2022" name="IScience">
        <title>Evolution of zygomycete secretomes and the origins of terrestrial fungal ecologies.</title>
        <authorList>
            <person name="Chang Y."/>
            <person name="Wang Y."/>
            <person name="Mondo S."/>
            <person name="Ahrendt S."/>
            <person name="Andreopoulos W."/>
            <person name="Barry K."/>
            <person name="Beard J."/>
            <person name="Benny G.L."/>
            <person name="Blankenship S."/>
            <person name="Bonito G."/>
            <person name="Cuomo C."/>
            <person name="Desiro A."/>
            <person name="Gervers K.A."/>
            <person name="Hundley H."/>
            <person name="Kuo A."/>
            <person name="LaButti K."/>
            <person name="Lang B.F."/>
            <person name="Lipzen A."/>
            <person name="O'Donnell K."/>
            <person name="Pangilinan J."/>
            <person name="Reynolds N."/>
            <person name="Sandor L."/>
            <person name="Smith M.E."/>
            <person name="Tsang A."/>
            <person name="Grigoriev I.V."/>
            <person name="Stajich J.E."/>
            <person name="Spatafora J.W."/>
        </authorList>
    </citation>
    <scope>NUCLEOTIDE SEQUENCE</scope>
    <source>
        <strain evidence="1">RSA 2281</strain>
    </source>
</reference>
<sequence length="89" mass="10164">METLDVQTNAIYVLETQVTNVLVMIGIGWYYRPIITAATIAVVRADVFMNIVIYVLQEDVVTLETGNDLLENESFVIYFHKAITLTFFK</sequence>
<keyword evidence="2" id="KW-1185">Reference proteome</keyword>
<dbReference type="EMBL" id="JAIXMP010000021">
    <property type="protein sequence ID" value="KAI9256476.1"/>
    <property type="molecule type" value="Genomic_DNA"/>
</dbReference>
<organism evidence="1 2">
    <name type="scientific">Phascolomyces articulosus</name>
    <dbReference type="NCBI Taxonomy" id="60185"/>
    <lineage>
        <taxon>Eukaryota</taxon>
        <taxon>Fungi</taxon>
        <taxon>Fungi incertae sedis</taxon>
        <taxon>Mucoromycota</taxon>
        <taxon>Mucoromycotina</taxon>
        <taxon>Mucoromycetes</taxon>
        <taxon>Mucorales</taxon>
        <taxon>Lichtheimiaceae</taxon>
        <taxon>Phascolomyces</taxon>
    </lineage>
</organism>
<dbReference type="AlphaFoldDB" id="A0AAD5PBK6"/>
<accession>A0AAD5PBK6</accession>